<dbReference type="AlphaFoldDB" id="A0A810QHW9"/>
<feature type="transmembrane region" description="Helical" evidence="1">
    <location>
        <begin position="21"/>
        <end position="42"/>
    </location>
</feature>
<accession>A0A810QHW9</accession>
<evidence type="ECO:0000313" key="3">
    <source>
        <dbReference type="Proteomes" id="UP000679848"/>
    </source>
</evidence>
<sequence length="75" mass="8436">MLAVKSSVSIVLTGGFADLSVTVYVTMEQFLTAFVLVIPFYFGARTEKRMNESNVTKGSHIKTVFQIWVLYKRIG</sequence>
<reference evidence="2" key="1">
    <citation type="submission" date="2020-09" db="EMBL/GenBank/DDBJ databases">
        <title>New species isolated from human feces.</title>
        <authorList>
            <person name="Kitahara M."/>
            <person name="Shigeno Y."/>
            <person name="Shime M."/>
            <person name="Matsumoto Y."/>
            <person name="Nakamura S."/>
            <person name="Motooka D."/>
            <person name="Fukuoka S."/>
            <person name="Nishikawa H."/>
            <person name="Benno Y."/>
        </authorList>
    </citation>
    <scope>NUCLEOTIDE SEQUENCE</scope>
    <source>
        <strain evidence="2">MM59</strain>
    </source>
</reference>
<protein>
    <submittedName>
        <fullName evidence="2">Uncharacterized protein</fullName>
    </submittedName>
</protein>
<proteinExistence type="predicted"/>
<keyword evidence="1" id="KW-0812">Transmembrane</keyword>
<dbReference type="KEGG" id="pfaa:MM59RIKEN_24000"/>
<dbReference type="Proteomes" id="UP000679848">
    <property type="component" value="Chromosome"/>
</dbReference>
<keyword evidence="1" id="KW-0472">Membrane</keyword>
<keyword evidence="1" id="KW-1133">Transmembrane helix</keyword>
<gene>
    <name evidence="2" type="ORF">MM59RIKEN_24000</name>
</gene>
<dbReference type="EMBL" id="AP023420">
    <property type="protein sequence ID" value="BCK85081.1"/>
    <property type="molecule type" value="Genomic_DNA"/>
</dbReference>
<organism evidence="2 3">
    <name type="scientific">Pusillibacter faecalis</name>
    <dbReference type="NCBI Taxonomy" id="2714358"/>
    <lineage>
        <taxon>Bacteria</taxon>
        <taxon>Bacillati</taxon>
        <taxon>Bacillota</taxon>
        <taxon>Clostridia</taxon>
        <taxon>Eubacteriales</taxon>
        <taxon>Oscillospiraceae</taxon>
        <taxon>Pusillibacter</taxon>
    </lineage>
</organism>
<evidence type="ECO:0000256" key="1">
    <source>
        <dbReference type="SAM" id="Phobius"/>
    </source>
</evidence>
<name>A0A810QHW9_9FIRM</name>
<evidence type="ECO:0000313" key="2">
    <source>
        <dbReference type="EMBL" id="BCK85081.1"/>
    </source>
</evidence>
<keyword evidence="3" id="KW-1185">Reference proteome</keyword>